<sequence length="284" mass="33493">MENTSEEVIAFALCKKKLESFFGPITLIRDQVDKPDFAIELVNKERIGVEITAIDNQQLIMDKNTNFDINLEDWYLFFKQNSSNSILGLKSKDIELLKRIKIVDVSKSDGFIELHKEYSVKTTSNKKLYNIFIKSLSKAKRDKILAIKNRENNTYFLDKTIINNQFCQNAIHPKIKRFNEVYSKKYPKTLLILHCQSFESKNLYLDLAQKLSDYLKVQKNPFDKILLVDFKHKEFIGVVYDKDNKYKKYFFATLVRGKDIYEEHASQYFNVSSADTYVFKKYKK</sequence>
<dbReference type="AlphaFoldDB" id="A0A5P1UVF4"/>
<evidence type="ECO:0000313" key="2">
    <source>
        <dbReference type="Proteomes" id="UP000325177"/>
    </source>
</evidence>
<dbReference type="EMBL" id="CP043909">
    <property type="protein sequence ID" value="QER40851.1"/>
    <property type="molecule type" value="Genomic_DNA"/>
</dbReference>
<dbReference type="Proteomes" id="UP000325177">
    <property type="component" value="Chromosome"/>
</dbReference>
<reference evidence="1 2" key="1">
    <citation type="submission" date="2019-09" db="EMBL/GenBank/DDBJ databases">
        <title>Acinetobacter sp. C16S1 isolated from saline soil.</title>
        <authorList>
            <person name="Xu L."/>
            <person name="Sun J.-Q."/>
        </authorList>
    </citation>
    <scope>NUCLEOTIDE SEQUENCE [LARGE SCALE GENOMIC DNA]</scope>
    <source>
        <strain evidence="1 2">C16S1</strain>
    </source>
</reference>
<dbReference type="KEGG" id="asue:F2A31_14545"/>
<keyword evidence="2" id="KW-1185">Reference proteome</keyword>
<proteinExistence type="predicted"/>
<gene>
    <name evidence="1" type="ORF">F2A31_14545</name>
</gene>
<protein>
    <submittedName>
        <fullName evidence="1">Uncharacterized protein</fullName>
    </submittedName>
</protein>
<organism evidence="1 2">
    <name type="scientific">Acinetobacter suaedae</name>
    <dbReference type="NCBI Taxonomy" id="2609668"/>
    <lineage>
        <taxon>Bacteria</taxon>
        <taxon>Pseudomonadati</taxon>
        <taxon>Pseudomonadota</taxon>
        <taxon>Gammaproteobacteria</taxon>
        <taxon>Moraxellales</taxon>
        <taxon>Moraxellaceae</taxon>
        <taxon>Acinetobacter</taxon>
    </lineage>
</organism>
<evidence type="ECO:0000313" key="1">
    <source>
        <dbReference type="EMBL" id="QER40851.1"/>
    </source>
</evidence>
<dbReference type="RefSeq" id="WP_150027212.1">
    <property type="nucleotide sequence ID" value="NZ_CP043909.1"/>
</dbReference>
<accession>A0A5P1UVF4</accession>
<name>A0A5P1UVF4_9GAMM</name>